<keyword evidence="6 9" id="KW-0539">Nucleus</keyword>
<dbReference type="SUPFAM" id="SSF46458">
    <property type="entry name" value="Globin-like"/>
    <property type="match status" value="1"/>
</dbReference>
<dbReference type="PANTHER" id="PTHR13208:SF2">
    <property type="entry name" value="MEDIATOR OF RNA POLYMERASE II TRANSCRIPTION SUBUNIT 4"/>
    <property type="match status" value="1"/>
</dbReference>
<evidence type="ECO:0000256" key="3">
    <source>
        <dbReference type="ARBA" id="ARBA00020629"/>
    </source>
</evidence>
<reference evidence="14" key="1">
    <citation type="submission" date="2018-08" db="EMBL/GenBank/DDBJ databases">
        <authorList>
            <person name="Cornetti L."/>
        </authorList>
    </citation>
    <scope>NUCLEOTIDE SEQUENCE</scope>
    <source>
        <strain evidence="14">FI-BAL1-1</strain>
    </source>
</reference>
<dbReference type="CDD" id="cd01040">
    <property type="entry name" value="Mb-like"/>
    <property type="match status" value="1"/>
</dbReference>
<gene>
    <name evidence="14" type="primary">EOG090X0DX5</name>
    <name evidence="9" type="synonym">MED4</name>
</gene>
<feature type="signal peptide" evidence="12">
    <location>
        <begin position="1"/>
        <end position="17"/>
    </location>
</feature>
<evidence type="ECO:0000256" key="11">
    <source>
        <dbReference type="SAM" id="MobiDB-lite"/>
    </source>
</evidence>
<feature type="coiled-coil region" evidence="10">
    <location>
        <begin position="253"/>
        <end position="287"/>
    </location>
</feature>
<feature type="domain" description="Globin" evidence="13">
    <location>
        <begin position="70"/>
        <end position="214"/>
    </location>
</feature>
<dbReference type="InterPro" id="IPR012292">
    <property type="entry name" value="Globin/Proto"/>
</dbReference>
<comment type="subcellular location">
    <subcellularLocation>
        <location evidence="1 9">Nucleus</location>
    </subcellularLocation>
</comment>
<organism evidence="14">
    <name type="scientific">Eubosmina coregoni</name>
    <dbReference type="NCBI Taxonomy" id="186181"/>
    <lineage>
        <taxon>Eukaryota</taxon>
        <taxon>Metazoa</taxon>
        <taxon>Ecdysozoa</taxon>
        <taxon>Arthropoda</taxon>
        <taxon>Crustacea</taxon>
        <taxon>Branchiopoda</taxon>
        <taxon>Diplostraca</taxon>
        <taxon>Cladocera</taxon>
        <taxon>Anomopoda</taxon>
        <taxon>Bosminidae</taxon>
        <taxon>Eubosmina</taxon>
    </lineage>
</organism>
<keyword evidence="8" id="KW-0408">Iron</keyword>
<dbReference type="InterPro" id="IPR009050">
    <property type="entry name" value="Globin-like_sf"/>
</dbReference>
<sequence>MKFFIMILAACVLAVSSIQYNNEQCSVTNSGRKGRKVVTTTTVYLDENEEDLSSGSDRCSSDFNDKIKEFVNEKDMPIIKSTWEILKKDGNFAPKIFLRFFKVAPETQRLFPKFANVPLSELPKNVDFLDQAYTCISSINTIVKYYDRLTGCPNKCPVLAAIYKKYNAADIQKLSTVWMTTLQEELGNDFNAEVKNSWERVLKELLDNLIAQKQQKPLTTEHSQLVELLLQKDGELKSNLKLAEEQGTLQQKVVALETEVERHDVEIRNLQKQLKEAEQLLATAIFQAKQKLQSIARANRRPVSSEELIKFAYRISASNAVCAPLSWQQGDPRRPYPTDIEMRLGYLGRQGDMNVNGHLGGGGGFSDLLGHRGNHPLPGQGGPSVPNSQAGTYSWLSQGDLHVPVTVSHLEPKNPKKESDDVDVMSTDSSSSSSSDSQ</sequence>
<dbReference type="AlphaFoldDB" id="A0A4Y7LRU8"/>
<keyword evidence="8" id="KW-0561">Oxygen transport</keyword>
<comment type="similarity">
    <text evidence="8">Belongs to the globin family.</text>
</comment>
<dbReference type="EMBL" id="LR000450">
    <property type="protein sequence ID" value="SVE70069.1"/>
    <property type="molecule type" value="mRNA"/>
</dbReference>
<dbReference type="GO" id="GO:0070847">
    <property type="term" value="C:core mediator complex"/>
    <property type="evidence" value="ECO:0007669"/>
    <property type="project" value="TreeGrafter"/>
</dbReference>
<dbReference type="InterPro" id="IPR000971">
    <property type="entry name" value="Globin"/>
</dbReference>
<dbReference type="GO" id="GO:0016592">
    <property type="term" value="C:mediator complex"/>
    <property type="evidence" value="ECO:0007669"/>
    <property type="project" value="InterPro"/>
</dbReference>
<comment type="function">
    <text evidence="9">Component of the Mediator complex, a coactivator involved in the regulated transcription of nearly all RNA polymerase II-dependent genes. Mediator functions as a bridge to convey information from gene-specific regulatory proteins to the basal RNA polymerase II transcription machinery. Mediator is recruited to promoters by direct interactions with regulatory proteins and serves as a scaffold for the assembly of a functional preinitiation complex with RNA polymerase II and the general transcription factors.</text>
</comment>
<keyword evidence="12" id="KW-0732">Signal</keyword>
<dbReference type="PROSITE" id="PS01033">
    <property type="entry name" value="GLOBIN"/>
    <property type="match status" value="1"/>
</dbReference>
<dbReference type="GO" id="GO:0005344">
    <property type="term" value="F:oxygen carrier activity"/>
    <property type="evidence" value="ECO:0007669"/>
    <property type="project" value="UniProtKB-KW"/>
</dbReference>
<evidence type="ECO:0000313" key="14">
    <source>
        <dbReference type="EMBL" id="SVE70069.1"/>
    </source>
</evidence>
<proteinExistence type="evidence at transcript level"/>
<evidence type="ECO:0000256" key="6">
    <source>
        <dbReference type="ARBA" id="ARBA00023242"/>
    </source>
</evidence>
<evidence type="ECO:0000256" key="9">
    <source>
        <dbReference type="RuleBase" id="RU364141"/>
    </source>
</evidence>
<keyword evidence="4 9" id="KW-0805">Transcription regulation</keyword>
<dbReference type="InterPro" id="IPR019258">
    <property type="entry name" value="Mediator_Med4"/>
</dbReference>
<feature type="chain" id="PRO_5021482698" description="Mediator of RNA polymerase II transcription subunit 4" evidence="12">
    <location>
        <begin position="18"/>
        <end position="438"/>
    </location>
</feature>
<evidence type="ECO:0000256" key="8">
    <source>
        <dbReference type="RuleBase" id="RU000356"/>
    </source>
</evidence>
<comment type="similarity">
    <text evidence="2 9">Belongs to the Mediator complex subunit 4 family.</text>
</comment>
<dbReference type="Pfam" id="PF10018">
    <property type="entry name" value="Med4"/>
    <property type="match status" value="1"/>
</dbReference>
<keyword evidence="9" id="KW-0010">Activator</keyword>
<evidence type="ECO:0000256" key="4">
    <source>
        <dbReference type="ARBA" id="ARBA00023015"/>
    </source>
</evidence>
<evidence type="ECO:0000256" key="7">
    <source>
        <dbReference type="ARBA" id="ARBA00031257"/>
    </source>
</evidence>
<protein>
    <recommendedName>
        <fullName evidence="3 9">Mediator of RNA polymerase II transcription subunit 4</fullName>
    </recommendedName>
    <alternativeName>
        <fullName evidence="7 9">Mediator complex subunit 4</fullName>
    </alternativeName>
</protein>
<dbReference type="Pfam" id="PF00042">
    <property type="entry name" value="Globin"/>
    <property type="match status" value="1"/>
</dbReference>
<keyword evidence="5 9" id="KW-0804">Transcription</keyword>
<keyword evidence="8" id="KW-0813">Transport</keyword>
<dbReference type="Gene3D" id="1.10.490.10">
    <property type="entry name" value="Globins"/>
    <property type="match status" value="1"/>
</dbReference>
<accession>A0A4Y7LRU8</accession>
<dbReference type="GO" id="GO:0020037">
    <property type="term" value="F:heme binding"/>
    <property type="evidence" value="ECO:0007669"/>
    <property type="project" value="InterPro"/>
</dbReference>
<dbReference type="GO" id="GO:0019825">
    <property type="term" value="F:oxygen binding"/>
    <property type="evidence" value="ECO:0007669"/>
    <property type="project" value="InterPro"/>
</dbReference>
<evidence type="ECO:0000256" key="1">
    <source>
        <dbReference type="ARBA" id="ARBA00004123"/>
    </source>
</evidence>
<evidence type="ECO:0000256" key="5">
    <source>
        <dbReference type="ARBA" id="ARBA00023163"/>
    </source>
</evidence>
<dbReference type="GO" id="GO:0006357">
    <property type="term" value="P:regulation of transcription by RNA polymerase II"/>
    <property type="evidence" value="ECO:0007669"/>
    <property type="project" value="InterPro"/>
</dbReference>
<evidence type="ECO:0000256" key="12">
    <source>
        <dbReference type="SAM" id="SignalP"/>
    </source>
</evidence>
<name>A0A4Y7LRU8_9CRUS</name>
<dbReference type="GO" id="GO:0003712">
    <property type="term" value="F:transcription coregulator activity"/>
    <property type="evidence" value="ECO:0007669"/>
    <property type="project" value="InterPro"/>
</dbReference>
<evidence type="ECO:0000256" key="10">
    <source>
        <dbReference type="SAM" id="Coils"/>
    </source>
</evidence>
<feature type="compositionally biased region" description="Basic and acidic residues" evidence="11">
    <location>
        <begin position="410"/>
        <end position="419"/>
    </location>
</feature>
<feature type="compositionally biased region" description="Low complexity" evidence="11">
    <location>
        <begin position="424"/>
        <end position="438"/>
    </location>
</feature>
<keyword evidence="8" id="KW-0479">Metal-binding</keyword>
<evidence type="ECO:0000256" key="2">
    <source>
        <dbReference type="ARBA" id="ARBA00009626"/>
    </source>
</evidence>
<dbReference type="InterPro" id="IPR044399">
    <property type="entry name" value="Mb-like_M"/>
</dbReference>
<feature type="region of interest" description="Disordered" evidence="11">
    <location>
        <begin position="366"/>
        <end position="393"/>
    </location>
</feature>
<keyword evidence="8" id="KW-0349">Heme</keyword>
<dbReference type="PANTHER" id="PTHR13208">
    <property type="entry name" value="MEDIATOR OF RNA POLYMERASE II TRANSCRIPTION SUBUNIT 4"/>
    <property type="match status" value="1"/>
</dbReference>
<evidence type="ECO:0000259" key="13">
    <source>
        <dbReference type="PROSITE" id="PS01033"/>
    </source>
</evidence>
<keyword evidence="10" id="KW-0175">Coiled coil</keyword>
<feature type="region of interest" description="Disordered" evidence="11">
    <location>
        <begin position="409"/>
        <end position="438"/>
    </location>
</feature>
<comment type="subunit">
    <text evidence="9">Component of the Mediator complex.</text>
</comment>